<evidence type="ECO:0000256" key="2">
    <source>
        <dbReference type="SAM" id="MobiDB-lite"/>
    </source>
</evidence>
<feature type="compositionally biased region" description="Acidic residues" evidence="2">
    <location>
        <begin position="726"/>
        <end position="736"/>
    </location>
</feature>
<dbReference type="AlphaFoldDB" id="A0AAW1SNA4"/>
<dbReference type="EMBL" id="JALJOV010001371">
    <property type="protein sequence ID" value="KAK9848945.1"/>
    <property type="molecule type" value="Genomic_DNA"/>
</dbReference>
<feature type="region of interest" description="Disordered" evidence="2">
    <location>
        <begin position="407"/>
        <end position="925"/>
    </location>
</feature>
<feature type="compositionally biased region" description="Basic and acidic residues" evidence="2">
    <location>
        <begin position="624"/>
        <end position="636"/>
    </location>
</feature>
<feature type="compositionally biased region" description="Low complexity" evidence="2">
    <location>
        <begin position="500"/>
        <end position="509"/>
    </location>
</feature>
<dbReference type="Proteomes" id="UP001485043">
    <property type="component" value="Unassembled WGS sequence"/>
</dbReference>
<evidence type="ECO:0000313" key="3">
    <source>
        <dbReference type="EMBL" id="KAK9848945.1"/>
    </source>
</evidence>
<comment type="caution">
    <text evidence="3">The sequence shown here is derived from an EMBL/GenBank/DDBJ whole genome shotgun (WGS) entry which is preliminary data.</text>
</comment>
<gene>
    <name evidence="3" type="ORF">WJX84_011513</name>
</gene>
<organism evidence="3 4">
    <name type="scientific">Apatococcus fuscideae</name>
    <dbReference type="NCBI Taxonomy" id="2026836"/>
    <lineage>
        <taxon>Eukaryota</taxon>
        <taxon>Viridiplantae</taxon>
        <taxon>Chlorophyta</taxon>
        <taxon>core chlorophytes</taxon>
        <taxon>Trebouxiophyceae</taxon>
        <taxon>Chlorellales</taxon>
        <taxon>Chlorellaceae</taxon>
        <taxon>Apatococcus</taxon>
    </lineage>
</organism>
<feature type="compositionally biased region" description="Low complexity" evidence="2">
    <location>
        <begin position="447"/>
        <end position="461"/>
    </location>
</feature>
<feature type="region of interest" description="Disordered" evidence="2">
    <location>
        <begin position="43"/>
        <end position="66"/>
    </location>
</feature>
<feature type="compositionally biased region" description="Low complexity" evidence="2">
    <location>
        <begin position="350"/>
        <end position="371"/>
    </location>
</feature>
<feature type="compositionally biased region" description="Polar residues" evidence="2">
    <location>
        <begin position="778"/>
        <end position="788"/>
    </location>
</feature>
<feature type="compositionally biased region" description="Low complexity" evidence="2">
    <location>
        <begin position="481"/>
        <end position="492"/>
    </location>
</feature>
<keyword evidence="1" id="KW-0175">Coiled coil</keyword>
<evidence type="ECO:0000313" key="4">
    <source>
        <dbReference type="Proteomes" id="UP001485043"/>
    </source>
</evidence>
<feature type="compositionally biased region" description="Low complexity" evidence="2">
    <location>
        <begin position="742"/>
        <end position="755"/>
    </location>
</feature>
<feature type="compositionally biased region" description="Basic and acidic residues" evidence="2">
    <location>
        <begin position="893"/>
        <end position="903"/>
    </location>
</feature>
<reference evidence="3 4" key="1">
    <citation type="journal article" date="2024" name="Nat. Commun.">
        <title>Phylogenomics reveals the evolutionary origins of lichenization in chlorophyte algae.</title>
        <authorList>
            <person name="Puginier C."/>
            <person name="Libourel C."/>
            <person name="Otte J."/>
            <person name="Skaloud P."/>
            <person name="Haon M."/>
            <person name="Grisel S."/>
            <person name="Petersen M."/>
            <person name="Berrin J.G."/>
            <person name="Delaux P.M."/>
            <person name="Dal Grande F."/>
            <person name="Keller J."/>
        </authorList>
    </citation>
    <scope>NUCLEOTIDE SEQUENCE [LARGE SCALE GENOMIC DNA]</scope>
    <source>
        <strain evidence="3 4">SAG 2523</strain>
    </source>
</reference>
<feature type="compositionally biased region" description="Polar residues" evidence="2">
    <location>
        <begin position="43"/>
        <end position="56"/>
    </location>
</feature>
<feature type="compositionally biased region" description="Polar residues" evidence="2">
    <location>
        <begin position="214"/>
        <end position="224"/>
    </location>
</feature>
<feature type="compositionally biased region" description="Low complexity" evidence="2">
    <location>
        <begin position="607"/>
        <end position="617"/>
    </location>
</feature>
<sequence length="977" mass="100618">MTQTFFASEVERERLERHLKDIKVKETAAINFLSEFFQRNLQPASSPTSALSNVSADSVPAAPSDMKSLQARLQDLQRASDSTPVRPMPGATRACSQQEAAMEPAFQPAAKRRKSVRQVDVPSMAEPSAKGSPCDGPAGSPRASSTGSPHSVRPKITWVNPLKRTPLASQKPAADGAQDTEAQSPSGVAPMDIDSPAIGPPQPASDAGAHQGDGVQQQETSRQHAQAPRGHTSKGHKRKERDEPSGSPVFRMQAPADDVIIDLTSASESENEPPSPDTPQAPSSPAHSKSPLGKLLNSKHATPDSASQAGSRPAKRTKAAIKAAWLLQHDEGEDSDGQRPCNEPPQPIHATAAASRPHAAAPPAAAAQADAFGTDRKAAASRPCQHNGNSSAFCADCFCAGPASAASVIPASDTPEDAASTPLSGPGASAATQQPAFQAPSSPGGASTLSDSDVDITTTTSIPPERPVAASSCIPTSTSVPAGGMAASASQQPGGGPPGSSGIPAPAQPFVSNAFDASSSDSDGDSADDTADRDGGGSGGSSGDEPELVGESNEPARRPQPMQRAAPQPAPVGSTRPQAPTDHAAAPPPHGPVAPSIPGHAPTIGQPPVVLTVPLPTSRGVLGRLRERLDPEDRNRTAALLAGGAKRRKVVSEANFSGLQDPPSHGGPDMQQPPAAKRQSLHEHEWSTRDGQPAGAATTAGGLLKYEAQQQQDDDMSSLPSNLGSDAEDADNESQDPDVIIMGSPTAPGASAAPAAPAPGPAMGPRADSSEPVLVSHSGFSSDQSNGPHAQPRGCPEGSAPARRPHQTYANLLPRSQAAATEPRHWCMQSSKMPSIGGLAGLAHRVQPRAAAASGRRIPADGGQQQGPSTGPGQQPDSEQQPARASGAAQHDGNAEDGSRLADDPSADEAPGAEAMPPTSSAANAEWDAIQKAEWEQRRIEVEKQAEEARRLKRQRKAAAEVERRAQVQHLMNPYSS</sequence>
<feature type="compositionally biased region" description="Polar residues" evidence="2">
    <location>
        <begin position="430"/>
        <end position="445"/>
    </location>
</feature>
<feature type="region of interest" description="Disordered" evidence="2">
    <location>
        <begin position="79"/>
        <end position="387"/>
    </location>
</feature>
<protein>
    <submittedName>
        <fullName evidence="3">Uncharacterized protein</fullName>
    </submittedName>
</protein>
<accession>A0AAW1SNA4</accession>
<evidence type="ECO:0000256" key="1">
    <source>
        <dbReference type="SAM" id="Coils"/>
    </source>
</evidence>
<feature type="coiled-coil region" evidence="1">
    <location>
        <begin position="930"/>
        <end position="965"/>
    </location>
</feature>
<keyword evidence="4" id="KW-1185">Reference proteome</keyword>
<proteinExistence type="predicted"/>
<feature type="compositionally biased region" description="Low complexity" evidence="2">
    <location>
        <begin position="862"/>
        <end position="876"/>
    </location>
</feature>
<name>A0AAW1SNA4_9CHLO</name>